<keyword evidence="3" id="KW-1185">Reference proteome</keyword>
<name>A0AAV4ULB0_9ARAC</name>
<dbReference type="EMBL" id="BPLQ01011519">
    <property type="protein sequence ID" value="GIY58548.1"/>
    <property type="molecule type" value="Genomic_DNA"/>
</dbReference>
<dbReference type="Proteomes" id="UP001054837">
    <property type="component" value="Unassembled WGS sequence"/>
</dbReference>
<evidence type="ECO:0000313" key="2">
    <source>
        <dbReference type="EMBL" id="GIY58548.1"/>
    </source>
</evidence>
<comment type="caution">
    <text evidence="2">The sequence shown here is derived from an EMBL/GenBank/DDBJ whole genome shotgun (WGS) entry which is preliminary data.</text>
</comment>
<protein>
    <submittedName>
        <fullName evidence="2">Uncharacterized protein</fullName>
    </submittedName>
</protein>
<accession>A0AAV4ULB0</accession>
<organism evidence="2 3">
    <name type="scientific">Caerostris darwini</name>
    <dbReference type="NCBI Taxonomy" id="1538125"/>
    <lineage>
        <taxon>Eukaryota</taxon>
        <taxon>Metazoa</taxon>
        <taxon>Ecdysozoa</taxon>
        <taxon>Arthropoda</taxon>
        <taxon>Chelicerata</taxon>
        <taxon>Arachnida</taxon>
        <taxon>Araneae</taxon>
        <taxon>Araneomorphae</taxon>
        <taxon>Entelegynae</taxon>
        <taxon>Araneoidea</taxon>
        <taxon>Araneidae</taxon>
        <taxon>Caerostris</taxon>
    </lineage>
</organism>
<evidence type="ECO:0000256" key="1">
    <source>
        <dbReference type="SAM" id="MobiDB-lite"/>
    </source>
</evidence>
<feature type="region of interest" description="Disordered" evidence="1">
    <location>
        <begin position="1"/>
        <end position="35"/>
    </location>
</feature>
<dbReference type="AlphaFoldDB" id="A0AAV4ULB0"/>
<reference evidence="2 3" key="1">
    <citation type="submission" date="2021-06" db="EMBL/GenBank/DDBJ databases">
        <title>Caerostris darwini draft genome.</title>
        <authorList>
            <person name="Kono N."/>
            <person name="Arakawa K."/>
        </authorList>
    </citation>
    <scope>NUCLEOTIDE SEQUENCE [LARGE SCALE GENOMIC DNA]</scope>
</reference>
<evidence type="ECO:0000313" key="3">
    <source>
        <dbReference type="Proteomes" id="UP001054837"/>
    </source>
</evidence>
<gene>
    <name evidence="2" type="ORF">CDAR_607791</name>
</gene>
<sequence length="86" mass="9775">MRGALTSAAKNSAIGGTQHKRAENRSAMNPNCPKEDRVQQMVVFLDKKREDGFLDKMKRKLCVQQRTHLSHLFDTYEKNDVEAVVG</sequence>
<proteinExistence type="predicted"/>